<reference evidence="3 4" key="1">
    <citation type="journal article" date="2020" name="ISME J.">
        <title>Comparative genomics reveals insights into cyanobacterial evolution and habitat adaptation.</title>
        <authorList>
            <person name="Chen M.Y."/>
            <person name="Teng W.K."/>
            <person name="Zhao L."/>
            <person name="Hu C.X."/>
            <person name="Zhou Y.K."/>
            <person name="Han B.P."/>
            <person name="Song L.R."/>
            <person name="Shu W.S."/>
        </authorList>
    </citation>
    <scope>NUCLEOTIDE SEQUENCE [LARGE SCALE GENOMIC DNA]</scope>
    <source>
        <strain evidence="3 4">FACHB-288</strain>
    </source>
</reference>
<feature type="compositionally biased region" description="Polar residues" evidence="1">
    <location>
        <begin position="73"/>
        <end position="111"/>
    </location>
</feature>
<accession>A0ABR8AFT0</accession>
<comment type="caution">
    <text evidence="3">The sequence shown here is derived from an EMBL/GenBank/DDBJ whole genome shotgun (WGS) entry which is preliminary data.</text>
</comment>
<evidence type="ECO:0000313" key="3">
    <source>
        <dbReference type="EMBL" id="MBD2198891.1"/>
    </source>
</evidence>
<feature type="chain" id="PRO_5045556675" evidence="2">
    <location>
        <begin position="31"/>
        <end position="357"/>
    </location>
</feature>
<keyword evidence="2" id="KW-0732">Signal</keyword>
<keyword evidence="4" id="KW-1185">Reference proteome</keyword>
<feature type="region of interest" description="Disordered" evidence="1">
    <location>
        <begin position="65"/>
        <end position="250"/>
    </location>
</feature>
<feature type="compositionally biased region" description="Polar residues" evidence="1">
    <location>
        <begin position="122"/>
        <end position="189"/>
    </location>
</feature>
<proteinExistence type="predicted"/>
<dbReference type="EMBL" id="JACJQH010000049">
    <property type="protein sequence ID" value="MBD2198891.1"/>
    <property type="molecule type" value="Genomic_DNA"/>
</dbReference>
<feature type="signal peptide" evidence="2">
    <location>
        <begin position="1"/>
        <end position="30"/>
    </location>
</feature>
<evidence type="ECO:0000256" key="2">
    <source>
        <dbReference type="SAM" id="SignalP"/>
    </source>
</evidence>
<feature type="compositionally biased region" description="Low complexity" evidence="1">
    <location>
        <begin position="190"/>
        <end position="250"/>
    </location>
</feature>
<dbReference type="RefSeq" id="WP_190546967.1">
    <property type="nucleotide sequence ID" value="NZ_CAWPNO010000083.1"/>
</dbReference>
<organism evidence="3 4">
    <name type="scientific">Calothrix parietina FACHB-288</name>
    <dbReference type="NCBI Taxonomy" id="2692896"/>
    <lineage>
        <taxon>Bacteria</taxon>
        <taxon>Bacillati</taxon>
        <taxon>Cyanobacteriota</taxon>
        <taxon>Cyanophyceae</taxon>
        <taxon>Nostocales</taxon>
        <taxon>Calotrichaceae</taxon>
        <taxon>Calothrix</taxon>
    </lineage>
</organism>
<dbReference type="Proteomes" id="UP000658514">
    <property type="component" value="Unassembled WGS sequence"/>
</dbReference>
<protein>
    <submittedName>
        <fullName evidence="3">Uncharacterized protein</fullName>
    </submittedName>
</protein>
<sequence length="357" mass="37913">MNSKSHKFRKSAEFLAAICSGVLMSMPALAQTPVPVTPQPSSPSGKVNPCPRIFYEEPHNSRVVVPQGCPPNALTQQLQSQGTLPYTSNSGASSQNQTGVGGETTSSSLNPNPGILNEAPYNRSQQNTQIDGSSTYSTPQQTPDNGSQGNNQIDNSGSYSTPNNRNSVRQNNQINNSGTYSTTPNNTNRSQQDNQIDNSNNSSSYDNSGSYSTPNNRNSAQQNTQTDNSTSTYTTPQGVPSQSNSVTSPSQSPVATVALLDNGNVNIRLVNDTGANITYQVVGDTDQRSLGGQSDVILQSLRAPITVTFQRADGGLISVNAQASETGLLEVRLDETTDVAQDKKAMRIQSNGSVFVN</sequence>
<name>A0ABR8AFT0_9CYAN</name>
<evidence type="ECO:0000313" key="4">
    <source>
        <dbReference type="Proteomes" id="UP000658514"/>
    </source>
</evidence>
<gene>
    <name evidence="3" type="ORF">H6G24_25990</name>
</gene>
<evidence type="ECO:0000256" key="1">
    <source>
        <dbReference type="SAM" id="MobiDB-lite"/>
    </source>
</evidence>